<comment type="caution">
    <text evidence="1">The sequence shown here is derived from an EMBL/GenBank/DDBJ whole genome shotgun (WGS) entry which is preliminary data.</text>
</comment>
<dbReference type="Proteomes" id="UP000825729">
    <property type="component" value="Unassembled WGS sequence"/>
</dbReference>
<gene>
    <name evidence="1" type="ORF">H6P81_010545</name>
</gene>
<sequence>MISGVLGWALNESWPGLGLEKRSEKRYLGLGMGIGLGRGLGLAIGLGHENCDFGLGIRVVVLGWAYELWFWVGHTSWVGFSLGLFAWAPKSGYELGIRVQGERKDREVLGEGEGERERVLDERGRGKVDERGVLGFKTKAGLEHYERGRGRLTEPGFWVGHFNKTGFWAGLTKTGKEEEKTKEGNFRTGGLGLGCYEGRAFGFGIFMRQGGFGLRRRPGFGLGYLRRVLGWASCPGLEDREGRSPNGWIRKDKGKDPIKDGKTDYLWIYVRKRTKDMVGGDREEEDRLKSEGCRGIHQKRWDEGRKRTQRRD</sequence>
<name>A0AAV7ER62_ARIFI</name>
<accession>A0AAV7ER62</accession>
<keyword evidence="2" id="KW-1185">Reference proteome</keyword>
<dbReference type="AlphaFoldDB" id="A0AAV7ER62"/>
<proteinExistence type="predicted"/>
<reference evidence="1 2" key="1">
    <citation type="submission" date="2021-07" db="EMBL/GenBank/DDBJ databases">
        <title>The Aristolochia fimbriata genome: insights into angiosperm evolution, floral development and chemical biosynthesis.</title>
        <authorList>
            <person name="Jiao Y."/>
        </authorList>
    </citation>
    <scope>NUCLEOTIDE SEQUENCE [LARGE SCALE GENOMIC DNA]</scope>
    <source>
        <strain evidence="1">IBCAS-2021</strain>
        <tissue evidence="1">Leaf</tissue>
    </source>
</reference>
<organism evidence="1 2">
    <name type="scientific">Aristolochia fimbriata</name>
    <name type="common">White veined hardy Dutchman's pipe vine</name>
    <dbReference type="NCBI Taxonomy" id="158543"/>
    <lineage>
        <taxon>Eukaryota</taxon>
        <taxon>Viridiplantae</taxon>
        <taxon>Streptophyta</taxon>
        <taxon>Embryophyta</taxon>
        <taxon>Tracheophyta</taxon>
        <taxon>Spermatophyta</taxon>
        <taxon>Magnoliopsida</taxon>
        <taxon>Magnoliidae</taxon>
        <taxon>Piperales</taxon>
        <taxon>Aristolochiaceae</taxon>
        <taxon>Aristolochia</taxon>
    </lineage>
</organism>
<dbReference type="EMBL" id="JAINDJ010000004">
    <property type="protein sequence ID" value="KAG9450580.1"/>
    <property type="molecule type" value="Genomic_DNA"/>
</dbReference>
<evidence type="ECO:0000313" key="1">
    <source>
        <dbReference type="EMBL" id="KAG9450580.1"/>
    </source>
</evidence>
<evidence type="ECO:0000313" key="2">
    <source>
        <dbReference type="Proteomes" id="UP000825729"/>
    </source>
</evidence>
<protein>
    <submittedName>
        <fullName evidence="1">Uncharacterized protein</fullName>
    </submittedName>
</protein>